<dbReference type="AlphaFoldDB" id="A0A518CYT8"/>
<dbReference type="Proteomes" id="UP000319342">
    <property type="component" value="Chromosome"/>
</dbReference>
<evidence type="ECO:0000259" key="4">
    <source>
        <dbReference type="Pfam" id="PF00535"/>
    </source>
</evidence>
<dbReference type="EC" id="2.4.1.289" evidence="5"/>
<protein>
    <submittedName>
        <fullName evidence="5">N-acetylglucosaminyl-diphospho-decaprenol L-rhamnosyltransferase</fullName>
        <ecNumber evidence="5">2.4.1.289</ecNumber>
    </submittedName>
</protein>
<reference evidence="5 6" key="1">
    <citation type="submission" date="2019-02" db="EMBL/GenBank/DDBJ databases">
        <title>Deep-cultivation of Planctomycetes and their phenomic and genomic characterization uncovers novel biology.</title>
        <authorList>
            <person name="Wiegand S."/>
            <person name="Jogler M."/>
            <person name="Boedeker C."/>
            <person name="Pinto D."/>
            <person name="Vollmers J."/>
            <person name="Rivas-Marin E."/>
            <person name="Kohn T."/>
            <person name="Peeters S.H."/>
            <person name="Heuer A."/>
            <person name="Rast P."/>
            <person name="Oberbeckmann S."/>
            <person name="Bunk B."/>
            <person name="Jeske O."/>
            <person name="Meyerdierks A."/>
            <person name="Storesund J.E."/>
            <person name="Kallscheuer N."/>
            <person name="Luecker S."/>
            <person name="Lage O.M."/>
            <person name="Pohl T."/>
            <person name="Merkel B.J."/>
            <person name="Hornburger P."/>
            <person name="Mueller R.-W."/>
            <person name="Bruemmer F."/>
            <person name="Labrenz M."/>
            <person name="Spormann A.M."/>
            <person name="Op den Camp H."/>
            <person name="Overmann J."/>
            <person name="Amann R."/>
            <person name="Jetten M.S.M."/>
            <person name="Mascher T."/>
            <person name="Medema M.H."/>
            <person name="Devos D.P."/>
            <person name="Kaster A.-K."/>
            <person name="Ovreas L."/>
            <person name="Rohde M."/>
            <person name="Galperin M.Y."/>
            <person name="Jogler C."/>
        </authorList>
    </citation>
    <scope>NUCLEOTIDE SEQUENCE [LARGE SCALE GENOMIC DNA]</scope>
    <source>
        <strain evidence="5 6">Pla163</strain>
    </source>
</reference>
<evidence type="ECO:0000256" key="2">
    <source>
        <dbReference type="ARBA" id="ARBA00022676"/>
    </source>
</evidence>
<accession>A0A518CYT8</accession>
<dbReference type="SUPFAM" id="SSF53448">
    <property type="entry name" value="Nucleotide-diphospho-sugar transferases"/>
    <property type="match status" value="1"/>
</dbReference>
<gene>
    <name evidence="5" type="primary">wbbL_3</name>
    <name evidence="5" type="ORF">Pla163_15070</name>
</gene>
<dbReference type="Gene3D" id="3.90.550.10">
    <property type="entry name" value="Spore Coat Polysaccharide Biosynthesis Protein SpsA, Chain A"/>
    <property type="match status" value="1"/>
</dbReference>
<dbReference type="PANTHER" id="PTHR43179:SF12">
    <property type="entry name" value="GALACTOFURANOSYLTRANSFERASE GLFT2"/>
    <property type="match status" value="1"/>
</dbReference>
<dbReference type="GO" id="GO:0102096">
    <property type="term" value="F:decaprenyl-N-acetyl-alpha-D-glucosaminyl-pyrophosphate:dTDP-alpha-L-rhamnose rhamnosyltransferase activity"/>
    <property type="evidence" value="ECO:0007669"/>
    <property type="project" value="UniProtKB-EC"/>
</dbReference>
<name>A0A518CYT8_9BACT</name>
<sequence>MSAHPPISAVVPGLDDFELLETHLPILLDELAPIGGEVVLVDDTGRAVIEPWVRSELAAHLGDPAHLDLVRVVSRETNGGFASALLDGVAAARHELVFAMNPDIRVTPGFLEPLVEHLADDVHSVVPRILLFGEDDRIESVVEIDFDRDVAFVRQRALAGEAERFVESSGPVTYAIGGAMLLRRTPFVASGGFDRIFDPFYYEDVDLGFGAWAAGQRVVYVPSSVVEHHHRGTIRRRVDAEFVRAVIERNRLLFQWKYLSADEFGERHLAALYRSAVDAYQRDQRRELLWLALALDRLEALRASRAARPKAVRSFDQVVAESRPRPDVRG</sequence>
<keyword evidence="3 5" id="KW-0808">Transferase</keyword>
<dbReference type="InterPro" id="IPR029044">
    <property type="entry name" value="Nucleotide-diphossugar_trans"/>
</dbReference>
<evidence type="ECO:0000313" key="5">
    <source>
        <dbReference type="EMBL" id="QDU84400.1"/>
    </source>
</evidence>
<proteinExistence type="inferred from homology"/>
<dbReference type="OrthoDB" id="9771846at2"/>
<feature type="domain" description="Glycosyltransferase 2-like" evidence="4">
    <location>
        <begin position="37"/>
        <end position="187"/>
    </location>
</feature>
<evidence type="ECO:0000256" key="1">
    <source>
        <dbReference type="ARBA" id="ARBA00006739"/>
    </source>
</evidence>
<evidence type="ECO:0000313" key="6">
    <source>
        <dbReference type="Proteomes" id="UP000319342"/>
    </source>
</evidence>
<keyword evidence="6" id="KW-1185">Reference proteome</keyword>
<organism evidence="5 6">
    <name type="scientific">Rohdeia mirabilis</name>
    <dbReference type="NCBI Taxonomy" id="2528008"/>
    <lineage>
        <taxon>Bacteria</taxon>
        <taxon>Pseudomonadati</taxon>
        <taxon>Planctomycetota</taxon>
        <taxon>Planctomycetia</taxon>
        <taxon>Planctomycetia incertae sedis</taxon>
        <taxon>Rohdeia</taxon>
    </lineage>
</organism>
<keyword evidence="2 5" id="KW-0328">Glycosyltransferase</keyword>
<dbReference type="InterPro" id="IPR001173">
    <property type="entry name" value="Glyco_trans_2-like"/>
</dbReference>
<comment type="similarity">
    <text evidence="1">Belongs to the glycosyltransferase 2 family.</text>
</comment>
<dbReference type="Pfam" id="PF00535">
    <property type="entry name" value="Glycos_transf_2"/>
    <property type="match status" value="1"/>
</dbReference>
<dbReference type="PANTHER" id="PTHR43179">
    <property type="entry name" value="RHAMNOSYLTRANSFERASE WBBL"/>
    <property type="match status" value="1"/>
</dbReference>
<dbReference type="EMBL" id="CP036290">
    <property type="protein sequence ID" value="QDU84400.1"/>
    <property type="molecule type" value="Genomic_DNA"/>
</dbReference>
<evidence type="ECO:0000256" key="3">
    <source>
        <dbReference type="ARBA" id="ARBA00022679"/>
    </source>
</evidence>
<dbReference type="RefSeq" id="WP_145185852.1">
    <property type="nucleotide sequence ID" value="NZ_CP036290.1"/>
</dbReference>